<protein>
    <submittedName>
        <fullName evidence="5">Helix-turn-helix transcriptional regulator</fullName>
    </submittedName>
</protein>
<evidence type="ECO:0000256" key="1">
    <source>
        <dbReference type="ARBA" id="ARBA00023015"/>
    </source>
</evidence>
<name>A0A7H9S3H5_ECOLX</name>
<dbReference type="Proteomes" id="UP000512322">
    <property type="component" value="Chromosome"/>
</dbReference>
<evidence type="ECO:0000313" key="5">
    <source>
        <dbReference type="EMBL" id="QMF66598.1"/>
    </source>
</evidence>
<organism evidence="5 6">
    <name type="scientific">Escherichia coli</name>
    <dbReference type="NCBI Taxonomy" id="562"/>
    <lineage>
        <taxon>Bacteria</taxon>
        <taxon>Pseudomonadati</taxon>
        <taxon>Pseudomonadota</taxon>
        <taxon>Gammaproteobacteria</taxon>
        <taxon>Enterobacterales</taxon>
        <taxon>Enterobacteriaceae</taxon>
        <taxon>Escherichia</taxon>
    </lineage>
</organism>
<dbReference type="GO" id="GO:0003677">
    <property type="term" value="F:DNA binding"/>
    <property type="evidence" value="ECO:0007669"/>
    <property type="project" value="UniProtKB-KW"/>
</dbReference>
<dbReference type="RefSeq" id="WP_289246215.1">
    <property type="nucleotide sequence ID" value="NZ_BLCD01000001.1"/>
</dbReference>
<dbReference type="PANTHER" id="PTHR40661">
    <property type="match status" value="1"/>
</dbReference>
<keyword evidence="2" id="KW-0238">DNA-binding</keyword>
<evidence type="ECO:0000313" key="6">
    <source>
        <dbReference type="Proteomes" id="UP000512322"/>
    </source>
</evidence>
<dbReference type="InterPro" id="IPR010982">
    <property type="entry name" value="Lambda_DNA-bd_dom_sf"/>
</dbReference>
<dbReference type="Pfam" id="PF01381">
    <property type="entry name" value="HTH_3"/>
    <property type="match status" value="1"/>
</dbReference>
<reference evidence="5 6" key="1">
    <citation type="submission" date="2020-06" db="EMBL/GenBank/DDBJ databases">
        <title>REHAB project genomes.</title>
        <authorList>
            <person name="Shaw L.P."/>
        </authorList>
    </citation>
    <scope>NUCLEOTIDE SEQUENCE [LARGE SCALE GENOMIC DNA]</scope>
    <source>
        <strain evidence="5 6">RHB30-C10</strain>
    </source>
</reference>
<keyword evidence="1" id="KW-0805">Transcription regulation</keyword>
<proteinExistence type="predicted"/>
<dbReference type="PANTHER" id="PTHR40661:SF3">
    <property type="entry name" value="FELS-1 PROPHAGE TRANSCRIPTIONAL REGULATOR"/>
    <property type="match status" value="1"/>
</dbReference>
<dbReference type="PROSITE" id="PS50943">
    <property type="entry name" value="HTH_CROC1"/>
    <property type="match status" value="1"/>
</dbReference>
<evidence type="ECO:0000256" key="3">
    <source>
        <dbReference type="ARBA" id="ARBA00023163"/>
    </source>
</evidence>
<dbReference type="InterPro" id="IPR001387">
    <property type="entry name" value="Cro/C1-type_HTH"/>
</dbReference>
<dbReference type="AlphaFoldDB" id="A0A7H9S3H5"/>
<dbReference type="CDD" id="cd00093">
    <property type="entry name" value="HTH_XRE"/>
    <property type="match status" value="1"/>
</dbReference>
<dbReference type="EMBL" id="CP057293">
    <property type="protein sequence ID" value="QMF66598.1"/>
    <property type="molecule type" value="Genomic_DNA"/>
</dbReference>
<feature type="compositionally biased region" description="Polar residues" evidence="4">
    <location>
        <begin position="205"/>
        <end position="214"/>
    </location>
</feature>
<dbReference type="Gene3D" id="1.10.260.40">
    <property type="entry name" value="lambda repressor-like DNA-binding domains"/>
    <property type="match status" value="1"/>
</dbReference>
<evidence type="ECO:0000256" key="4">
    <source>
        <dbReference type="SAM" id="MobiDB-lite"/>
    </source>
</evidence>
<keyword evidence="3" id="KW-0804">Transcription</keyword>
<sequence>MKNSLKRNGYADKTASKQTEKERIIEAMDIIRFGERLKSAMEDSGLNYMALSKLSGLSEATIRKYVHGKIYPGIDSAALVAHACNVPVEWLISGKSATENNNPQQNPTERTELNLLLQRMNTQDLDALLDVFYNIGIKGVLERLQQPTKQATQADSDLDEQETAIRSLNIRESLKDAICMALSGNEETDKEILRRIESRARTESPGGQTVATPEQETKPVSKKSA</sequence>
<dbReference type="SMART" id="SM00530">
    <property type="entry name" value="HTH_XRE"/>
    <property type="match status" value="1"/>
</dbReference>
<dbReference type="SUPFAM" id="SSF47413">
    <property type="entry name" value="lambda repressor-like DNA-binding domains"/>
    <property type="match status" value="1"/>
</dbReference>
<gene>
    <name evidence="5" type="ORF">HVY77_05935</name>
</gene>
<accession>A0A7H9S3H5</accession>
<feature type="region of interest" description="Disordered" evidence="4">
    <location>
        <begin position="197"/>
        <end position="225"/>
    </location>
</feature>
<evidence type="ECO:0000256" key="2">
    <source>
        <dbReference type="ARBA" id="ARBA00023125"/>
    </source>
</evidence>